<evidence type="ECO:0000256" key="2">
    <source>
        <dbReference type="ARBA" id="ARBA00010447"/>
    </source>
</evidence>
<sequence>MLITKSKELIYFDNATTSFKLLSFIDRLLQSYSDTSWIKDKEEYLKSLLEKLASWLRVALDQIALVPSSTYAINEIFERLIESWNQYLLKVYISESEHISNLASLWNFREKNKDLIKIQYYQSNKKVVHSLTNEKGIILITLRDNLGNRNWSQEEIETLSQNNPELVIIGDFTQSMLTDDISEIKDYFDYFYFSAHKIFGPFGLGCIVSPKIKNLVSKCLLGLDWRSIYVWNQEFENILNLLKNSKTKTQELIDYWVEHFPERLGFSYTHYPNSLIFLVKSNMHSIHDFAYLLEEHRFIFRFNDLCSSNSLLASKAIIRFSLSPLNNTSELEKLFELMRYFEKSIKRDLKY</sequence>
<evidence type="ECO:0000313" key="7">
    <source>
        <dbReference type="EMBL" id="RAO95322.1"/>
    </source>
</evidence>
<dbReference type="EMBL" id="QKVO01000001">
    <property type="protein sequence ID" value="RAO95322.1"/>
    <property type="molecule type" value="Genomic_DNA"/>
</dbReference>
<dbReference type="AlphaFoldDB" id="A0A328PKD3"/>
<comment type="similarity">
    <text evidence="2">Belongs to the class-V pyridoxal-phosphate-dependent aminotransferase family. Csd subfamily.</text>
</comment>
<feature type="domain" description="Aminotransferase class V" evidence="6">
    <location>
        <begin position="10"/>
        <end position="210"/>
    </location>
</feature>
<evidence type="ECO:0000256" key="5">
    <source>
        <dbReference type="RuleBase" id="RU004504"/>
    </source>
</evidence>
<keyword evidence="3" id="KW-0663">Pyridoxal phosphate</keyword>
<dbReference type="SUPFAM" id="SSF53383">
    <property type="entry name" value="PLP-dependent transferases"/>
    <property type="match status" value="1"/>
</dbReference>
<comment type="catalytic activity">
    <reaction evidence="4">
        <text>(sulfur carrier)-H + L-cysteine = (sulfur carrier)-SH + L-alanine</text>
        <dbReference type="Rhea" id="RHEA:43892"/>
        <dbReference type="Rhea" id="RHEA-COMP:14737"/>
        <dbReference type="Rhea" id="RHEA-COMP:14739"/>
        <dbReference type="ChEBI" id="CHEBI:29917"/>
        <dbReference type="ChEBI" id="CHEBI:35235"/>
        <dbReference type="ChEBI" id="CHEBI:57972"/>
        <dbReference type="ChEBI" id="CHEBI:64428"/>
        <dbReference type="EC" id="2.8.1.7"/>
    </reaction>
</comment>
<accession>A0A328PKD3</accession>
<name>A0A328PKD3_9MOLU</name>
<dbReference type="PANTHER" id="PTHR43586:SF8">
    <property type="entry name" value="CYSTEINE DESULFURASE 1, CHLOROPLASTIC"/>
    <property type="match status" value="1"/>
</dbReference>
<dbReference type="GO" id="GO:0031071">
    <property type="term" value="F:cysteine desulfurase activity"/>
    <property type="evidence" value="ECO:0007669"/>
    <property type="project" value="UniProtKB-EC"/>
</dbReference>
<dbReference type="PROSITE" id="PS00595">
    <property type="entry name" value="AA_TRANSFER_CLASS_5"/>
    <property type="match status" value="1"/>
</dbReference>
<dbReference type="OrthoDB" id="9804366at2"/>
<dbReference type="InterPro" id="IPR015424">
    <property type="entry name" value="PyrdxlP-dep_Trfase"/>
</dbReference>
<organism evidence="7 8">
    <name type="scientific">Mycoplasma wenyonii</name>
    <dbReference type="NCBI Taxonomy" id="65123"/>
    <lineage>
        <taxon>Bacteria</taxon>
        <taxon>Bacillati</taxon>
        <taxon>Mycoplasmatota</taxon>
        <taxon>Mollicutes</taxon>
        <taxon>Mycoplasmataceae</taxon>
        <taxon>Mycoplasma</taxon>
    </lineage>
</organism>
<keyword evidence="8" id="KW-1185">Reference proteome</keyword>
<reference evidence="8" key="1">
    <citation type="submission" date="2018-06" db="EMBL/GenBank/DDBJ databases">
        <authorList>
            <person name="Martinez Ocampo F."/>
            <person name="Quiroz Castaneda R.E."/>
            <person name="Rojas Lopez X."/>
        </authorList>
    </citation>
    <scope>NUCLEOTIDE SEQUENCE [LARGE SCALE GENOMIC DNA]</scope>
    <source>
        <strain evidence="8">INIFAP02</strain>
    </source>
</reference>
<evidence type="ECO:0000256" key="3">
    <source>
        <dbReference type="ARBA" id="ARBA00022898"/>
    </source>
</evidence>
<dbReference type="Proteomes" id="UP000249762">
    <property type="component" value="Unassembled WGS sequence"/>
</dbReference>
<dbReference type="Gene3D" id="3.40.640.10">
    <property type="entry name" value="Type I PLP-dependent aspartate aminotransferase-like (Major domain)"/>
    <property type="match status" value="1"/>
</dbReference>
<dbReference type="InterPro" id="IPR000192">
    <property type="entry name" value="Aminotrans_V_dom"/>
</dbReference>
<dbReference type="Gene3D" id="3.90.1150.10">
    <property type="entry name" value="Aspartate Aminotransferase, domain 1"/>
    <property type="match status" value="1"/>
</dbReference>
<evidence type="ECO:0000259" key="6">
    <source>
        <dbReference type="Pfam" id="PF00266"/>
    </source>
</evidence>
<comment type="cofactor">
    <cofactor evidence="1 5">
        <name>pyridoxal 5'-phosphate</name>
        <dbReference type="ChEBI" id="CHEBI:597326"/>
    </cofactor>
</comment>
<dbReference type="InterPro" id="IPR020578">
    <property type="entry name" value="Aminotrans_V_PyrdxlP_BS"/>
</dbReference>
<evidence type="ECO:0000256" key="4">
    <source>
        <dbReference type="ARBA" id="ARBA00050776"/>
    </source>
</evidence>
<dbReference type="Pfam" id="PF00266">
    <property type="entry name" value="Aminotran_5"/>
    <property type="match status" value="1"/>
</dbReference>
<comment type="caution">
    <text evidence="7">The sequence shown here is derived from an EMBL/GenBank/DDBJ whole genome shotgun (WGS) entry which is preliminary data.</text>
</comment>
<dbReference type="InterPro" id="IPR015422">
    <property type="entry name" value="PyrdxlP-dep_Trfase_small"/>
</dbReference>
<evidence type="ECO:0000256" key="1">
    <source>
        <dbReference type="ARBA" id="ARBA00001933"/>
    </source>
</evidence>
<proteinExistence type="inferred from homology"/>
<dbReference type="InterPro" id="IPR015421">
    <property type="entry name" value="PyrdxlP-dep_Trfase_major"/>
</dbReference>
<dbReference type="PANTHER" id="PTHR43586">
    <property type="entry name" value="CYSTEINE DESULFURASE"/>
    <property type="match status" value="1"/>
</dbReference>
<gene>
    <name evidence="7" type="ORF">DNK47_00520</name>
</gene>
<evidence type="ECO:0000313" key="8">
    <source>
        <dbReference type="Proteomes" id="UP000249762"/>
    </source>
</evidence>
<protein>
    <submittedName>
        <fullName evidence="7">Segregation protein B</fullName>
    </submittedName>
</protein>